<dbReference type="RefSeq" id="XP_042588014.1">
    <property type="nucleotide sequence ID" value="XM_042732080.1"/>
</dbReference>
<dbReference type="AlphaFoldDB" id="A0A9Q9WR66"/>
<proteinExistence type="predicted"/>
<protein>
    <submittedName>
        <fullName evidence="2 3">Uncharacterized protein LOC109080994</fullName>
    </submittedName>
</protein>
<dbReference type="PANTHER" id="PTHR17609">
    <property type="entry name" value="HMG DOMAIN-CONTAINING PROTEIN 3"/>
    <property type="match status" value="1"/>
</dbReference>
<gene>
    <name evidence="2 3" type="primary">LOC109080994</name>
</gene>
<dbReference type="PANTHER" id="PTHR17609:SF3">
    <property type="entry name" value="SAP DOMAIN-CONTAINING PROTEIN"/>
    <property type="match status" value="1"/>
</dbReference>
<evidence type="ECO:0000313" key="2">
    <source>
        <dbReference type="RefSeq" id="XP_042588014.1"/>
    </source>
</evidence>
<dbReference type="GeneID" id="109080994"/>
<sequence length="557" mass="66796">MHLYFHHPSSNYFHHHHHSSNYFHHPSYNYFHHHHHSSNYFHHSSSNYFHHHYPSSNYFHHHHHSSNYFHHHHHSSNYFHHPSYNYFHHHHHSSNYFHHSSSNYFHHHYPSSNYFHHHHHSSNYFHHPSSSYFHHHYHSSNYFHHSSSNYFHHHHHSANYFHHSSSNYFHHHHPSSNYFHHHHSSSNYFHHSSSSYFHHSSSSYFHHSSSSYFHNPSSNYFDHHHHPSSNYFHHHHPSSNYFHHPSSNYFHHHHHSSNDFHHSSSNYLYHPSSNNLHCANHPKYENTKDISTYCKPCHQCGSFYRYQEWKDGLHSFNDRIILDLSLCLTIRNMLQVHTAVSRVVEYLELTTGVKFPSANTVLHGYIHFEALTDHDYQFSCVNCGDHPPVVIMDLHKKRAFHLSGDQHNPFKVPPTFHFWAPWIARNTSRSNSVLNMEFEKFRPAKPAEVCEITVSEDRLTEELYKQKVHVVRNLCRECGLDSSGSRNDLLLRLSNELQSRHTYDKVFQKNWAASGSWAVIMCPCGIVYSIKCNIRAESPRDFTDMLLSWKYMPNIVI</sequence>
<dbReference type="OrthoDB" id="8948380at2759"/>
<dbReference type="KEGG" id="ccar:109080994"/>
<dbReference type="PROSITE" id="PS50800">
    <property type="entry name" value="SAP"/>
    <property type="match status" value="1"/>
</dbReference>
<evidence type="ECO:0000259" key="1">
    <source>
        <dbReference type="PROSITE" id="PS50800"/>
    </source>
</evidence>
<dbReference type="InterPro" id="IPR039598">
    <property type="entry name" value="HMGXB3"/>
</dbReference>
<evidence type="ECO:0000313" key="3">
    <source>
        <dbReference type="RefSeq" id="XP_042588015.1"/>
    </source>
</evidence>
<organism evidence="2">
    <name type="scientific">Cyprinus carpio</name>
    <name type="common">Common carp</name>
    <dbReference type="NCBI Taxonomy" id="7962"/>
    <lineage>
        <taxon>Eukaryota</taxon>
        <taxon>Metazoa</taxon>
        <taxon>Chordata</taxon>
        <taxon>Craniata</taxon>
        <taxon>Vertebrata</taxon>
        <taxon>Euteleostomi</taxon>
        <taxon>Actinopterygii</taxon>
        <taxon>Neopterygii</taxon>
        <taxon>Teleostei</taxon>
        <taxon>Ostariophysi</taxon>
        <taxon>Cypriniformes</taxon>
        <taxon>Cyprinidae</taxon>
        <taxon>Cyprininae</taxon>
        <taxon>Cyprinus</taxon>
    </lineage>
</organism>
<feature type="domain" description="SAP" evidence="1">
    <location>
        <begin position="463"/>
        <end position="497"/>
    </location>
</feature>
<name>A0A9Q9WR66_CYPCA</name>
<reference evidence="2 3" key="1">
    <citation type="submission" date="2025-04" db="UniProtKB">
        <authorList>
            <consortium name="RefSeq"/>
        </authorList>
    </citation>
    <scope>IDENTIFICATION</scope>
    <source>
        <tissue evidence="2 3">Muscle</tissue>
    </source>
</reference>
<dbReference type="RefSeq" id="XP_042588015.1">
    <property type="nucleotide sequence ID" value="XM_042732081.1"/>
</dbReference>
<accession>A0A9Q9WR66</accession>
<dbReference type="InterPro" id="IPR003034">
    <property type="entry name" value="SAP_dom"/>
</dbReference>
<dbReference type="Proteomes" id="UP001155660">
    <property type="component" value="Chromosome B10"/>
</dbReference>